<dbReference type="EMBL" id="JBEZFP010000009">
    <property type="protein sequence ID" value="MEU8132993.1"/>
    <property type="molecule type" value="Genomic_DNA"/>
</dbReference>
<name>A0ABV3DB66_9ACTN</name>
<protein>
    <submittedName>
        <fullName evidence="2">VWA domain-containing protein</fullName>
    </submittedName>
</protein>
<sequence>MTDPDLRHIAVVLDRSGSMQSVKEDTEGGLKAFLEDQRDVEARTTVSLYQFDDRYEVVYENKLVAEVPDFSLRPRGMTALLDAVGRTIAKVGEDLAALPDARRPGEVVMVILTDGLENASSEYSLSRVREMITHQQDRYGWVFVFLGADQDAFAAAGGMGIAADQALSYSSKKTRQTFQSASSMLRRARQAPAPAAGGSAYSFSDDERVQSSDD</sequence>
<reference evidence="2 3" key="1">
    <citation type="submission" date="2024-06" db="EMBL/GenBank/DDBJ databases">
        <title>The Natural Products Discovery Center: Release of the First 8490 Sequenced Strains for Exploring Actinobacteria Biosynthetic Diversity.</title>
        <authorList>
            <person name="Kalkreuter E."/>
            <person name="Kautsar S.A."/>
            <person name="Yang D."/>
            <person name="Bader C.D."/>
            <person name="Teijaro C.N."/>
            <person name="Fluegel L."/>
            <person name="Davis C.M."/>
            <person name="Simpson J.R."/>
            <person name="Lauterbach L."/>
            <person name="Steele A.D."/>
            <person name="Gui C."/>
            <person name="Meng S."/>
            <person name="Li G."/>
            <person name="Viehrig K."/>
            <person name="Ye F."/>
            <person name="Su P."/>
            <person name="Kiefer A.F."/>
            <person name="Nichols A."/>
            <person name="Cepeda A.J."/>
            <person name="Yan W."/>
            <person name="Fan B."/>
            <person name="Jiang Y."/>
            <person name="Adhikari A."/>
            <person name="Zheng C.-J."/>
            <person name="Schuster L."/>
            <person name="Cowan T.M."/>
            <person name="Smanski M.J."/>
            <person name="Chevrette M.G."/>
            <person name="De Carvalho L.P.S."/>
            <person name="Shen B."/>
        </authorList>
    </citation>
    <scope>NUCLEOTIDE SEQUENCE [LARGE SCALE GENOMIC DNA]</scope>
    <source>
        <strain evidence="2 3">NPDC048946</strain>
    </source>
</reference>
<gene>
    <name evidence="2" type="ORF">AB0C36_05745</name>
</gene>
<dbReference type="Proteomes" id="UP001551482">
    <property type="component" value="Unassembled WGS sequence"/>
</dbReference>
<feature type="region of interest" description="Disordered" evidence="1">
    <location>
        <begin position="180"/>
        <end position="214"/>
    </location>
</feature>
<feature type="compositionally biased region" description="Basic and acidic residues" evidence="1">
    <location>
        <begin position="205"/>
        <end position="214"/>
    </location>
</feature>
<proteinExistence type="predicted"/>
<evidence type="ECO:0000313" key="3">
    <source>
        <dbReference type="Proteomes" id="UP001551482"/>
    </source>
</evidence>
<comment type="caution">
    <text evidence="2">The sequence shown here is derived from an EMBL/GenBank/DDBJ whole genome shotgun (WGS) entry which is preliminary data.</text>
</comment>
<accession>A0ABV3DB66</accession>
<evidence type="ECO:0000256" key="1">
    <source>
        <dbReference type="SAM" id="MobiDB-lite"/>
    </source>
</evidence>
<evidence type="ECO:0000313" key="2">
    <source>
        <dbReference type="EMBL" id="MEU8132993.1"/>
    </source>
</evidence>
<dbReference type="InterPro" id="IPR036465">
    <property type="entry name" value="vWFA_dom_sf"/>
</dbReference>
<dbReference type="RefSeq" id="WP_358349730.1">
    <property type="nucleotide sequence ID" value="NZ_JBEZFP010000009.1"/>
</dbReference>
<keyword evidence="3" id="KW-1185">Reference proteome</keyword>
<dbReference type="SUPFAM" id="SSF53300">
    <property type="entry name" value="vWA-like"/>
    <property type="match status" value="1"/>
</dbReference>
<organism evidence="2 3">
    <name type="scientific">Streptodolium elevatio</name>
    <dbReference type="NCBI Taxonomy" id="3157996"/>
    <lineage>
        <taxon>Bacteria</taxon>
        <taxon>Bacillati</taxon>
        <taxon>Actinomycetota</taxon>
        <taxon>Actinomycetes</taxon>
        <taxon>Kitasatosporales</taxon>
        <taxon>Streptomycetaceae</taxon>
        <taxon>Streptodolium</taxon>
    </lineage>
</organism>
<dbReference type="CDD" id="cd00198">
    <property type="entry name" value="vWFA"/>
    <property type="match status" value="1"/>
</dbReference>
<dbReference type="Gene3D" id="3.40.50.410">
    <property type="entry name" value="von Willebrand factor, type A domain"/>
    <property type="match status" value="1"/>
</dbReference>